<accession>A0A165AXG8</accession>
<feature type="compositionally biased region" description="Low complexity" evidence="1">
    <location>
        <begin position="361"/>
        <end position="375"/>
    </location>
</feature>
<feature type="region of interest" description="Disordered" evidence="1">
    <location>
        <begin position="1"/>
        <end position="21"/>
    </location>
</feature>
<evidence type="ECO:0000256" key="1">
    <source>
        <dbReference type="SAM" id="MobiDB-lite"/>
    </source>
</evidence>
<dbReference type="InParanoid" id="A0A165AXG8"/>
<sequence length="774" mass="87985">QIAEAHTRLQQQEQQLSEANAALQAREKQLTEATVDHAVRERQIAEAHTRLQPEQEQALAKANPAPQAREEQNSALQVLKEQLAEARASFDQQEEQLAEANVKLATQDAYIVESDARLQQQQQQLLAKVNAALLAVEKKAKAALHARGKQLARANAELKTRNEFEVRWKQQLAKVNAALQAQEKQLAEANTALQAKGVKIETLTEENRKLMENSGDRKSIEEERRRPMRQSKAKDASNSTVDKTPYLPRAFPPSILKSVNDPSATEAEDEYDESLIDYEVELEMDDINGHAEVTYEHDIGRTPINPDEEELDYYDEDEESASRSGQVGQAAVYDHGRTPSPMERPCLQSISPGRFREVSLLRTPSPPRASSSARAGKLPKNHRDYRPPSLPATPPPLGRCSCALAIFFSSPVGLSSLERPLASGPLSQLRRSERLRIRSQSLRAIPFHARRNADLPQTPPPMPSRSYTGLQARLSPLESIRSPSPVRLRASSLTLAHSRSPIHESRPQVLERLSSPSAGDLRAEEVSNRDFSEDELDIQNLFPHNIPIQYEYPVVEPLYPEEQDWLGRMYEQLEWADDYMNRFMVESRQAGELACPKIFVGGILLDIALKRFWRLAKSIRILACARFGYYLFIKMMRNDAVSFCDLEDALEEDLLDLSQWDLYIRQWNEYNQCFRPYHHMLVKLLYPKRPETVAFEVRDEQGYVLVPILRKSYQAQKKTLREGVAKTQQYIQTEGEADIRAEQEARILLTRLSVHRPSLPTKATTSFWVLDLPA</sequence>
<feature type="region of interest" description="Disordered" evidence="1">
    <location>
        <begin position="314"/>
        <end position="349"/>
    </location>
</feature>
<feature type="region of interest" description="Disordered" evidence="1">
    <location>
        <begin position="361"/>
        <end position="394"/>
    </location>
</feature>
<protein>
    <submittedName>
        <fullName evidence="2">Uncharacterized protein</fullName>
    </submittedName>
</protein>
<feature type="non-terminal residue" evidence="2">
    <location>
        <position position="1"/>
    </location>
</feature>
<feature type="region of interest" description="Disordered" evidence="1">
    <location>
        <begin position="206"/>
        <end position="271"/>
    </location>
</feature>
<dbReference type="RefSeq" id="XP_040757583.1">
    <property type="nucleotide sequence ID" value="XM_040913592.1"/>
</dbReference>
<feature type="region of interest" description="Disordered" evidence="1">
    <location>
        <begin position="50"/>
        <end position="74"/>
    </location>
</feature>
<proteinExistence type="predicted"/>
<keyword evidence="3" id="KW-1185">Reference proteome</keyword>
<dbReference type="AlphaFoldDB" id="A0A165AXG8"/>
<gene>
    <name evidence="2" type="ORF">LAESUDRAFT_765166</name>
</gene>
<evidence type="ECO:0000313" key="2">
    <source>
        <dbReference type="EMBL" id="KZS99842.1"/>
    </source>
</evidence>
<dbReference type="EMBL" id="KV427712">
    <property type="protein sequence ID" value="KZS99842.1"/>
    <property type="molecule type" value="Genomic_DNA"/>
</dbReference>
<reference evidence="2 3" key="1">
    <citation type="journal article" date="2016" name="Mol. Biol. Evol.">
        <title>Comparative Genomics of Early-Diverging Mushroom-Forming Fungi Provides Insights into the Origins of Lignocellulose Decay Capabilities.</title>
        <authorList>
            <person name="Nagy L.G."/>
            <person name="Riley R."/>
            <person name="Tritt A."/>
            <person name="Adam C."/>
            <person name="Daum C."/>
            <person name="Floudas D."/>
            <person name="Sun H."/>
            <person name="Yadav J.S."/>
            <person name="Pangilinan J."/>
            <person name="Larsson K.H."/>
            <person name="Matsuura K."/>
            <person name="Barry K."/>
            <person name="Labutti K."/>
            <person name="Kuo R."/>
            <person name="Ohm R.A."/>
            <person name="Bhattacharya S.S."/>
            <person name="Shirouzu T."/>
            <person name="Yoshinaga Y."/>
            <person name="Martin F.M."/>
            <person name="Grigoriev I.V."/>
            <person name="Hibbett D.S."/>
        </authorList>
    </citation>
    <scope>NUCLEOTIDE SEQUENCE [LARGE SCALE GENOMIC DNA]</scope>
    <source>
        <strain evidence="2 3">93-53</strain>
    </source>
</reference>
<dbReference type="GeneID" id="63830620"/>
<organism evidence="2 3">
    <name type="scientific">Laetiporus sulphureus 93-53</name>
    <dbReference type="NCBI Taxonomy" id="1314785"/>
    <lineage>
        <taxon>Eukaryota</taxon>
        <taxon>Fungi</taxon>
        <taxon>Dikarya</taxon>
        <taxon>Basidiomycota</taxon>
        <taxon>Agaricomycotina</taxon>
        <taxon>Agaricomycetes</taxon>
        <taxon>Polyporales</taxon>
        <taxon>Laetiporus</taxon>
    </lineage>
</organism>
<feature type="compositionally biased region" description="Polar residues" evidence="1">
    <location>
        <begin position="8"/>
        <end position="18"/>
    </location>
</feature>
<feature type="compositionally biased region" description="Basic and acidic residues" evidence="1">
    <location>
        <begin position="206"/>
        <end position="225"/>
    </location>
</feature>
<evidence type="ECO:0000313" key="3">
    <source>
        <dbReference type="Proteomes" id="UP000076871"/>
    </source>
</evidence>
<name>A0A165AXG8_9APHY</name>
<dbReference type="Proteomes" id="UP000076871">
    <property type="component" value="Unassembled WGS sequence"/>
</dbReference>